<keyword evidence="3" id="KW-1185">Reference proteome</keyword>
<proteinExistence type="predicted"/>
<accession>A0AAV4VA85</accession>
<comment type="caution">
    <text evidence="2">The sequence shown here is derived from an EMBL/GenBank/DDBJ whole genome shotgun (WGS) entry which is preliminary data.</text>
</comment>
<feature type="region of interest" description="Disordered" evidence="1">
    <location>
        <begin position="1"/>
        <end position="34"/>
    </location>
</feature>
<dbReference type="PANTHER" id="PTHR45775:SF6">
    <property type="entry name" value="RAD, GEM_KIR FAMILY MEMBER 2, ISOFORM C"/>
    <property type="match status" value="1"/>
</dbReference>
<protein>
    <submittedName>
        <fullName evidence="2">Uncharacterized protein</fullName>
    </submittedName>
</protein>
<evidence type="ECO:0000313" key="3">
    <source>
        <dbReference type="Proteomes" id="UP001054837"/>
    </source>
</evidence>
<dbReference type="AlphaFoldDB" id="A0AAV4VA85"/>
<dbReference type="SUPFAM" id="SSF52540">
    <property type="entry name" value="P-loop containing nucleoside triphosphate hydrolases"/>
    <property type="match status" value="1"/>
</dbReference>
<dbReference type="InterPro" id="IPR051641">
    <property type="entry name" value="RGK_GTP-binding_reg"/>
</dbReference>
<feature type="region of interest" description="Disordered" evidence="1">
    <location>
        <begin position="74"/>
        <end position="94"/>
    </location>
</feature>
<dbReference type="PANTHER" id="PTHR45775">
    <property type="entry name" value="RAD, GEM/KIR FAMILY MEMBER 2, ISOFORM C"/>
    <property type="match status" value="1"/>
</dbReference>
<dbReference type="InterPro" id="IPR027417">
    <property type="entry name" value="P-loop_NTPase"/>
</dbReference>
<organism evidence="2 3">
    <name type="scientific">Caerostris darwini</name>
    <dbReference type="NCBI Taxonomy" id="1538125"/>
    <lineage>
        <taxon>Eukaryota</taxon>
        <taxon>Metazoa</taxon>
        <taxon>Ecdysozoa</taxon>
        <taxon>Arthropoda</taxon>
        <taxon>Chelicerata</taxon>
        <taxon>Arachnida</taxon>
        <taxon>Araneae</taxon>
        <taxon>Araneomorphae</taxon>
        <taxon>Entelegynae</taxon>
        <taxon>Araneoidea</taxon>
        <taxon>Araneidae</taxon>
        <taxon>Caerostris</taxon>
    </lineage>
</organism>
<name>A0AAV4VA85_9ARAC</name>
<dbReference type="EMBL" id="BPLQ01012625">
    <property type="protein sequence ID" value="GIY66559.1"/>
    <property type="molecule type" value="Genomic_DNA"/>
</dbReference>
<dbReference type="GO" id="GO:0005886">
    <property type="term" value="C:plasma membrane"/>
    <property type="evidence" value="ECO:0007669"/>
    <property type="project" value="TreeGrafter"/>
</dbReference>
<dbReference type="GO" id="GO:0005525">
    <property type="term" value="F:GTP binding"/>
    <property type="evidence" value="ECO:0007669"/>
    <property type="project" value="TreeGrafter"/>
</dbReference>
<evidence type="ECO:0000313" key="2">
    <source>
        <dbReference type="EMBL" id="GIY66559.1"/>
    </source>
</evidence>
<dbReference type="GO" id="GO:0005246">
    <property type="term" value="F:calcium channel regulator activity"/>
    <property type="evidence" value="ECO:0007669"/>
    <property type="project" value="TreeGrafter"/>
</dbReference>
<reference evidence="2 3" key="1">
    <citation type="submission" date="2021-06" db="EMBL/GenBank/DDBJ databases">
        <title>Caerostris darwini draft genome.</title>
        <authorList>
            <person name="Kono N."/>
            <person name="Arakawa K."/>
        </authorList>
    </citation>
    <scope>NUCLEOTIDE SEQUENCE [LARGE SCALE GENOMIC DNA]</scope>
</reference>
<dbReference type="Gene3D" id="3.40.50.300">
    <property type="entry name" value="P-loop containing nucleotide triphosphate hydrolases"/>
    <property type="match status" value="1"/>
</dbReference>
<evidence type="ECO:0000256" key="1">
    <source>
        <dbReference type="SAM" id="MobiDB-lite"/>
    </source>
</evidence>
<gene>
    <name evidence="2" type="primary">AVEN_175573_1</name>
    <name evidence="2" type="ORF">CDAR_53461</name>
</gene>
<dbReference type="Proteomes" id="UP001054837">
    <property type="component" value="Unassembled WGS sequence"/>
</dbReference>
<sequence length="164" mass="18455">MEDSSATENSFRRRVYTMPSRPGDRLKGSSETPMDTDPLSFYRLRSFSVTSRGSVINLGDQVCFRSRSDVNVMSEGSRSSLGTDDFRDRASSSASTAHSDVSHYRVFVIGDEGVGKTSLIAQFMTSEYLTVRNAMLNDCQANRELDCLNFERTRKLTYVEDVEE</sequence>